<sequence length="309" mass="34257">MKIIKILTPVRFLSAIAFLCMGNMFAQQQPQFTQYMYNTLTINPGYTASNGRLEASLLHRSQWVDLDGAPSTQTFNIQGALNEKVGLGFVAVKDRIGPSDEIDLTGSFAYHLLLKRGLKIGLGINAGVDIFSVDWSKGSSYDPGDPTTNENINEVRPKIGAGAFLYSSNWYVGLSAPNFIKSNFFDNEEEVAVDKSPHYYLMGGYVFDLSDAVRFKPTVLAKMVSGSPVSVDVSANFLIQQKFTAGASYRFNDAMSALVGFQLSENIFAGYAFDYSTTGIRKYNDGSHEIILRYILPSLRKRARSPRFF</sequence>
<protein>
    <submittedName>
        <fullName evidence="2">Type IX secretion system membrane protein PorP/SprF</fullName>
    </submittedName>
</protein>
<dbReference type="EMBL" id="CP094326">
    <property type="protein sequence ID" value="UNY98288.1"/>
    <property type="molecule type" value="Genomic_DNA"/>
</dbReference>
<evidence type="ECO:0000256" key="1">
    <source>
        <dbReference type="SAM" id="SignalP"/>
    </source>
</evidence>
<organism evidence="2 3">
    <name type="scientific">Zhouia spongiae</name>
    <dbReference type="NCBI Taxonomy" id="2202721"/>
    <lineage>
        <taxon>Bacteria</taxon>
        <taxon>Pseudomonadati</taxon>
        <taxon>Bacteroidota</taxon>
        <taxon>Flavobacteriia</taxon>
        <taxon>Flavobacteriales</taxon>
        <taxon>Flavobacteriaceae</taxon>
        <taxon>Zhouia</taxon>
    </lineage>
</organism>
<dbReference type="NCBIfam" id="TIGR03519">
    <property type="entry name" value="T9SS_PorP_fam"/>
    <property type="match status" value="1"/>
</dbReference>
<feature type="chain" id="PRO_5047429266" evidence="1">
    <location>
        <begin position="27"/>
        <end position="309"/>
    </location>
</feature>
<keyword evidence="1" id="KW-0732">Signal</keyword>
<dbReference type="Proteomes" id="UP000829476">
    <property type="component" value="Chromosome"/>
</dbReference>
<dbReference type="InterPro" id="IPR019861">
    <property type="entry name" value="PorP/SprF_Bacteroidetes"/>
</dbReference>
<gene>
    <name evidence="2" type="ORF">MQE36_14495</name>
</gene>
<keyword evidence="3" id="KW-1185">Reference proteome</keyword>
<dbReference type="Pfam" id="PF11751">
    <property type="entry name" value="PorP_SprF"/>
    <property type="match status" value="1"/>
</dbReference>
<dbReference type="RefSeq" id="WP_242936695.1">
    <property type="nucleotide sequence ID" value="NZ_CP094326.1"/>
</dbReference>
<accession>A0ABY3YKS2</accession>
<name>A0ABY3YKS2_9FLAO</name>
<proteinExistence type="predicted"/>
<reference evidence="2 3" key="1">
    <citation type="journal article" date="2018" name="Int. J. Syst. Evol. Microbiol.">
        <title>Zhouia spongiae sp. nov., isolated from a marine sponge.</title>
        <authorList>
            <person name="Zhuang L."/>
            <person name="Lin B."/>
            <person name="Qin F."/>
            <person name="Luo L."/>
        </authorList>
    </citation>
    <scope>NUCLEOTIDE SEQUENCE [LARGE SCALE GENOMIC DNA]</scope>
    <source>
        <strain evidence="2 3">HN-Y44</strain>
    </source>
</reference>
<evidence type="ECO:0000313" key="2">
    <source>
        <dbReference type="EMBL" id="UNY98288.1"/>
    </source>
</evidence>
<evidence type="ECO:0000313" key="3">
    <source>
        <dbReference type="Proteomes" id="UP000829476"/>
    </source>
</evidence>
<feature type="signal peptide" evidence="1">
    <location>
        <begin position="1"/>
        <end position="26"/>
    </location>
</feature>